<dbReference type="PANTHER" id="PTHR13192:SF3">
    <property type="entry name" value="COBALAMIN TRAFFICKING PROTEIN CBLD"/>
    <property type="match status" value="1"/>
</dbReference>
<dbReference type="GO" id="GO:0009235">
    <property type="term" value="P:cobalamin metabolic process"/>
    <property type="evidence" value="ECO:0007669"/>
    <property type="project" value="InterPro"/>
</dbReference>
<name>A0A3P3YKR0_PLABS</name>
<proteinExistence type="predicted"/>
<dbReference type="Proteomes" id="UP000290189">
    <property type="component" value="Unassembled WGS sequence"/>
</dbReference>
<dbReference type="EMBL" id="OVEO01000015">
    <property type="protein sequence ID" value="SPR00709.1"/>
    <property type="molecule type" value="Genomic_DNA"/>
</dbReference>
<evidence type="ECO:0000313" key="1">
    <source>
        <dbReference type="EMBL" id="SPR00709.1"/>
    </source>
</evidence>
<dbReference type="PANTHER" id="PTHR13192">
    <property type="entry name" value="MY011 PROTEIN"/>
    <property type="match status" value="1"/>
</dbReference>
<dbReference type="InterPro" id="IPR019362">
    <property type="entry name" value="MMADHC"/>
</dbReference>
<reference evidence="1 2" key="1">
    <citation type="submission" date="2018-03" db="EMBL/GenBank/DDBJ databases">
        <authorList>
            <person name="Fogelqvist J."/>
        </authorList>
    </citation>
    <scope>NUCLEOTIDE SEQUENCE [LARGE SCALE GENOMIC DNA]</scope>
</reference>
<evidence type="ECO:0000313" key="2">
    <source>
        <dbReference type="Proteomes" id="UP000290189"/>
    </source>
</evidence>
<protein>
    <submittedName>
        <fullName evidence="1">Uncharacterized protein</fullName>
    </submittedName>
</protein>
<gene>
    <name evidence="1" type="ORF">PLBR_LOCUS7924</name>
</gene>
<sequence>MTRGRRGRCARVIAFELPCRVAGCCGIADGNDVQVAICTPPTLMSSDLPRIFPSLPMGSRVSVVTVMQKASEDLVQVTSAVALEKDRLLRHFFDYATALCNALSTADSNCFVDFVDPCSGLPVNTERGGAIYDEVESAQSLLKMQTSSVGCCSILHHPQWGTRVYPGSIVSTASVDVISAAVDALHETLRGLSQPTLQCRSSDERDGELLINMQ</sequence>
<dbReference type="AlphaFoldDB" id="A0A3P3YKR0"/>
<geneLocation type="mitochondrion" evidence="1"/>
<dbReference type="Pfam" id="PF10229">
    <property type="entry name" value="MMADHC"/>
    <property type="match status" value="1"/>
</dbReference>
<keyword evidence="1" id="KW-0496">Mitochondrion</keyword>
<organism evidence="1 2">
    <name type="scientific">Plasmodiophora brassicae</name>
    <name type="common">Clubroot disease agent</name>
    <dbReference type="NCBI Taxonomy" id="37360"/>
    <lineage>
        <taxon>Eukaryota</taxon>
        <taxon>Sar</taxon>
        <taxon>Rhizaria</taxon>
        <taxon>Endomyxa</taxon>
        <taxon>Phytomyxea</taxon>
        <taxon>Plasmodiophorida</taxon>
        <taxon>Plasmodiophoridae</taxon>
        <taxon>Plasmodiophora</taxon>
    </lineage>
</organism>
<accession>A0A3P3YKR0</accession>